<evidence type="ECO:0000259" key="1">
    <source>
        <dbReference type="Pfam" id="PF12697"/>
    </source>
</evidence>
<proteinExistence type="predicted"/>
<accession>A0ABP9JP50</accession>
<dbReference type="InterPro" id="IPR050471">
    <property type="entry name" value="AB_hydrolase"/>
</dbReference>
<dbReference type="InterPro" id="IPR000073">
    <property type="entry name" value="AB_hydrolase_1"/>
</dbReference>
<dbReference type="Proteomes" id="UP001501759">
    <property type="component" value="Unassembled WGS sequence"/>
</dbReference>
<evidence type="ECO:0000313" key="2">
    <source>
        <dbReference type="EMBL" id="GAA5037514.1"/>
    </source>
</evidence>
<dbReference type="InterPro" id="IPR029058">
    <property type="entry name" value="AB_hydrolase_fold"/>
</dbReference>
<dbReference type="GO" id="GO:0016787">
    <property type="term" value="F:hydrolase activity"/>
    <property type="evidence" value="ECO:0007669"/>
    <property type="project" value="UniProtKB-KW"/>
</dbReference>
<gene>
    <name evidence="2" type="ORF">GCM10023335_85690</name>
</gene>
<organism evidence="2 3">
    <name type="scientific">Streptomyces siamensis</name>
    <dbReference type="NCBI Taxonomy" id="1274986"/>
    <lineage>
        <taxon>Bacteria</taxon>
        <taxon>Bacillati</taxon>
        <taxon>Actinomycetota</taxon>
        <taxon>Actinomycetes</taxon>
        <taxon>Kitasatosporales</taxon>
        <taxon>Streptomycetaceae</taxon>
        <taxon>Streptomyces</taxon>
    </lineage>
</organism>
<dbReference type="PANTHER" id="PTHR43433:SF5">
    <property type="entry name" value="AB HYDROLASE-1 DOMAIN-CONTAINING PROTEIN"/>
    <property type="match status" value="1"/>
</dbReference>
<dbReference type="Gene3D" id="3.40.50.1820">
    <property type="entry name" value="alpha/beta hydrolase"/>
    <property type="match status" value="1"/>
</dbReference>
<reference evidence="3" key="1">
    <citation type="journal article" date="2019" name="Int. J. Syst. Evol. Microbiol.">
        <title>The Global Catalogue of Microorganisms (GCM) 10K type strain sequencing project: providing services to taxonomists for standard genome sequencing and annotation.</title>
        <authorList>
            <consortium name="The Broad Institute Genomics Platform"/>
            <consortium name="The Broad Institute Genome Sequencing Center for Infectious Disease"/>
            <person name="Wu L."/>
            <person name="Ma J."/>
        </authorList>
    </citation>
    <scope>NUCLEOTIDE SEQUENCE [LARGE SCALE GENOMIC DNA]</scope>
    <source>
        <strain evidence="3">JCM 18409</strain>
    </source>
</reference>
<protein>
    <submittedName>
        <fullName evidence="2">Alpha/beta hydrolase</fullName>
    </submittedName>
</protein>
<name>A0ABP9JP50_9ACTN</name>
<keyword evidence="2" id="KW-0378">Hydrolase</keyword>
<dbReference type="SUPFAM" id="SSF53474">
    <property type="entry name" value="alpha/beta-Hydrolases"/>
    <property type="match status" value="1"/>
</dbReference>
<dbReference type="PANTHER" id="PTHR43433">
    <property type="entry name" value="HYDROLASE, ALPHA/BETA FOLD FAMILY PROTEIN"/>
    <property type="match status" value="1"/>
</dbReference>
<feature type="domain" description="AB hydrolase-1" evidence="1">
    <location>
        <begin position="22"/>
        <end position="263"/>
    </location>
</feature>
<dbReference type="RefSeq" id="WP_345658376.1">
    <property type="nucleotide sequence ID" value="NZ_BAABKB010000047.1"/>
</dbReference>
<evidence type="ECO:0000313" key="3">
    <source>
        <dbReference type="Proteomes" id="UP001501759"/>
    </source>
</evidence>
<comment type="caution">
    <text evidence="2">The sequence shown here is derived from an EMBL/GenBank/DDBJ whole genome shotgun (WGS) entry which is preliminary data.</text>
</comment>
<dbReference type="Pfam" id="PF12697">
    <property type="entry name" value="Abhydrolase_6"/>
    <property type="match status" value="1"/>
</dbReference>
<keyword evidence="3" id="KW-1185">Reference proteome</keyword>
<sequence>MPLLHSGDLGIHYQVVGEGDPLVLVHGSWNDHMSWRPAIDADARASFRVITYDRRGHGRSEAAPGQGTRREDEDDLAAVIEQVAGASAHVAGNSFGASITLGLATRSPGLFRSVTAHEPPLFAIVADDQDAMAELRPTQATIDATLDHLRNGEYEQAAWLFVEEVALGPGMWDRLPAEVRETFVHNAPTWLDEQSDPGWATLDLDGLARCSVPLLLSRGSESPPWTARVLDRLAAAVPQARYQVLEGAGHIPHITHPEQYVDALTRFISRLPAPGGRAEGGSTP</sequence>
<dbReference type="EMBL" id="BAABKB010000047">
    <property type="protein sequence ID" value="GAA5037514.1"/>
    <property type="molecule type" value="Genomic_DNA"/>
</dbReference>